<proteinExistence type="predicted"/>
<dbReference type="AlphaFoldDB" id="A0AA38NZ37"/>
<dbReference type="InterPro" id="IPR045340">
    <property type="entry name" value="DUF6533"/>
</dbReference>
<feature type="transmembrane region" description="Helical" evidence="1">
    <location>
        <begin position="115"/>
        <end position="137"/>
    </location>
</feature>
<keyword evidence="1" id="KW-1133">Transmembrane helix</keyword>
<evidence type="ECO:0000259" key="2">
    <source>
        <dbReference type="Pfam" id="PF20151"/>
    </source>
</evidence>
<feature type="transmembrane region" description="Helical" evidence="1">
    <location>
        <begin position="213"/>
        <end position="231"/>
    </location>
</feature>
<keyword evidence="4" id="KW-1185">Reference proteome</keyword>
<organism evidence="3 4">
    <name type="scientific">Lentinula raphanica</name>
    <dbReference type="NCBI Taxonomy" id="153919"/>
    <lineage>
        <taxon>Eukaryota</taxon>
        <taxon>Fungi</taxon>
        <taxon>Dikarya</taxon>
        <taxon>Basidiomycota</taxon>
        <taxon>Agaricomycotina</taxon>
        <taxon>Agaricomycetes</taxon>
        <taxon>Agaricomycetidae</taxon>
        <taxon>Agaricales</taxon>
        <taxon>Marasmiineae</taxon>
        <taxon>Omphalotaceae</taxon>
        <taxon>Lentinula</taxon>
    </lineage>
</organism>
<dbReference type="EMBL" id="MU806769">
    <property type="protein sequence ID" value="KAJ3833113.1"/>
    <property type="molecule type" value="Genomic_DNA"/>
</dbReference>
<keyword evidence="1" id="KW-0472">Membrane</keyword>
<accession>A0AA38NZ37</accession>
<gene>
    <name evidence="3" type="ORF">F5878DRAFT_633502</name>
</gene>
<feature type="domain" description="DUF6533" evidence="2">
    <location>
        <begin position="20"/>
        <end position="60"/>
    </location>
</feature>
<feature type="transmembrane region" description="Helical" evidence="1">
    <location>
        <begin position="50"/>
        <end position="72"/>
    </location>
</feature>
<reference evidence="3" key="1">
    <citation type="submission" date="2022-08" db="EMBL/GenBank/DDBJ databases">
        <authorList>
            <consortium name="DOE Joint Genome Institute"/>
            <person name="Min B."/>
            <person name="Riley R."/>
            <person name="Sierra-Patev S."/>
            <person name="Naranjo-Ortiz M."/>
            <person name="Looney B."/>
            <person name="Konkel Z."/>
            <person name="Slot J.C."/>
            <person name="Sakamoto Y."/>
            <person name="Steenwyk J.L."/>
            <person name="Rokas A."/>
            <person name="Carro J."/>
            <person name="Camarero S."/>
            <person name="Ferreira P."/>
            <person name="Molpeceres G."/>
            <person name="Ruiz-Duenas F.J."/>
            <person name="Serrano A."/>
            <person name="Henrissat B."/>
            <person name="Drula E."/>
            <person name="Hughes K.W."/>
            <person name="Mata J.L."/>
            <person name="Ishikawa N.K."/>
            <person name="Vargas-Isla R."/>
            <person name="Ushijima S."/>
            <person name="Smith C.A."/>
            <person name="Ahrendt S."/>
            <person name="Andreopoulos W."/>
            <person name="He G."/>
            <person name="Labutti K."/>
            <person name="Lipzen A."/>
            <person name="Ng V."/>
            <person name="Sandor L."/>
            <person name="Barry K."/>
            <person name="Martinez A.T."/>
            <person name="Xiao Y."/>
            <person name="Gibbons J.G."/>
            <person name="Terashima K."/>
            <person name="Hibbett D.S."/>
            <person name="Grigoriev I.V."/>
        </authorList>
    </citation>
    <scope>NUCLEOTIDE SEQUENCE</scope>
    <source>
        <strain evidence="3">TFB9207</strain>
    </source>
</reference>
<feature type="transmembrane region" description="Helical" evidence="1">
    <location>
        <begin position="12"/>
        <end position="29"/>
    </location>
</feature>
<evidence type="ECO:0000313" key="4">
    <source>
        <dbReference type="Proteomes" id="UP001163846"/>
    </source>
</evidence>
<dbReference type="Pfam" id="PF20151">
    <property type="entry name" value="DUF6533"/>
    <property type="match status" value="1"/>
</dbReference>
<protein>
    <recommendedName>
        <fullName evidence="2">DUF6533 domain-containing protein</fullName>
    </recommendedName>
</protein>
<feature type="transmembrane region" description="Helical" evidence="1">
    <location>
        <begin position="84"/>
        <end position="108"/>
    </location>
</feature>
<comment type="caution">
    <text evidence="3">The sequence shown here is derived from an EMBL/GenBank/DDBJ whole genome shotgun (WGS) entry which is preliminary data.</text>
</comment>
<dbReference type="Proteomes" id="UP001163846">
    <property type="component" value="Unassembled WGS sequence"/>
</dbReference>
<feature type="transmembrane region" description="Helical" evidence="1">
    <location>
        <begin position="166"/>
        <end position="188"/>
    </location>
</feature>
<evidence type="ECO:0000256" key="1">
    <source>
        <dbReference type="SAM" id="Phobius"/>
    </source>
</evidence>
<evidence type="ECO:0000313" key="3">
    <source>
        <dbReference type="EMBL" id="KAJ3833113.1"/>
    </source>
</evidence>
<name>A0AA38NZ37_9AGAR</name>
<keyword evidence="1" id="KW-0812">Transmembrane</keyword>
<sequence length="237" mass="26168">MTSVESELEYVQLGNILFSSALALLYYDHLLTLDAESRLIWKRSRNSSRYLFLFNRYFAFFGNIVAAVSLYSSSLSSSSCHSLVIFHQIFMTITQAVISGILTLRVYALYGCRKLFLGFFLGLLLLGTLTTIGIAIASPLSPSNTTYTSRGCRIAPQSSSRGAVTALGWEGILLLDTILFVLTLWKAYHSHLPASTSRVGVSLFVVIVRDGSIYFLVIASLNLINIISYYIPGVCSQ</sequence>